<dbReference type="EMBL" id="FPJG01000006">
    <property type="protein sequence ID" value="SFW81084.1"/>
    <property type="molecule type" value="Genomic_DNA"/>
</dbReference>
<feature type="domain" description="AB hydrolase-1" evidence="1">
    <location>
        <begin position="25"/>
        <end position="222"/>
    </location>
</feature>
<dbReference type="Gene3D" id="3.40.50.1820">
    <property type="entry name" value="alpha/beta hydrolase"/>
    <property type="match status" value="2"/>
</dbReference>
<dbReference type="InterPro" id="IPR029058">
    <property type="entry name" value="AB_hydrolase_fold"/>
</dbReference>
<keyword evidence="3" id="KW-1185">Reference proteome</keyword>
<dbReference type="AlphaFoldDB" id="A0A1K1SAG1"/>
<dbReference type="Pfam" id="PF12697">
    <property type="entry name" value="Abhydrolase_6"/>
    <property type="match status" value="1"/>
</dbReference>
<dbReference type="Proteomes" id="UP000182740">
    <property type="component" value="Unassembled WGS sequence"/>
</dbReference>
<evidence type="ECO:0000259" key="1">
    <source>
        <dbReference type="Pfam" id="PF12697"/>
    </source>
</evidence>
<organism evidence="2 3">
    <name type="scientific">Amycolatopsis australiensis</name>
    <dbReference type="NCBI Taxonomy" id="546364"/>
    <lineage>
        <taxon>Bacteria</taxon>
        <taxon>Bacillati</taxon>
        <taxon>Actinomycetota</taxon>
        <taxon>Actinomycetes</taxon>
        <taxon>Pseudonocardiales</taxon>
        <taxon>Pseudonocardiaceae</taxon>
        <taxon>Amycolatopsis</taxon>
    </lineage>
</organism>
<evidence type="ECO:0000313" key="2">
    <source>
        <dbReference type="EMBL" id="SFW81084.1"/>
    </source>
</evidence>
<dbReference type="PANTHER" id="PTHR43689:SF8">
    <property type="entry name" value="ALPHA_BETA-HYDROLASES SUPERFAMILY PROTEIN"/>
    <property type="match status" value="1"/>
</dbReference>
<dbReference type="PANTHER" id="PTHR43689">
    <property type="entry name" value="HYDROLASE"/>
    <property type="match status" value="1"/>
</dbReference>
<proteinExistence type="predicted"/>
<reference evidence="3" key="1">
    <citation type="submission" date="2016-11" db="EMBL/GenBank/DDBJ databases">
        <authorList>
            <person name="Varghese N."/>
            <person name="Submissions S."/>
        </authorList>
    </citation>
    <scope>NUCLEOTIDE SEQUENCE [LARGE SCALE GENOMIC DNA]</scope>
    <source>
        <strain evidence="3">DSM 44671</strain>
    </source>
</reference>
<dbReference type="SUPFAM" id="SSF53474">
    <property type="entry name" value="alpha/beta-Hydrolases"/>
    <property type="match status" value="1"/>
</dbReference>
<dbReference type="RefSeq" id="WP_245805097.1">
    <property type="nucleotide sequence ID" value="NZ_FPJG01000006.1"/>
</dbReference>
<dbReference type="GO" id="GO:0003824">
    <property type="term" value="F:catalytic activity"/>
    <property type="evidence" value="ECO:0007669"/>
    <property type="project" value="UniProtKB-ARBA"/>
</dbReference>
<protein>
    <submittedName>
        <fullName evidence="2">Pimeloyl-ACP methyl ester carboxylesterase</fullName>
    </submittedName>
</protein>
<sequence>MTRTLRPHPGLEITLADTGGGDRTVLVLHGGAGPRGVEPVVAHFAPDSRVLAPTHPGWAGTPRPDWFTGVDDLAVTYLDLLDDEDAEDVVVVASSFGGWVAAEMAVRDRGRRLGRLVVLDGIGPEIEGHAVDLPQPPPGAPGPDPADMAALRSYAGPRPADPKLLRRLARVRIPVLAIWGEDDVVVPPEFGKAYAAAFADARFEVVPGAGHVPHVQAPAETFRLIDEFLGRA</sequence>
<evidence type="ECO:0000313" key="3">
    <source>
        <dbReference type="Proteomes" id="UP000182740"/>
    </source>
</evidence>
<dbReference type="STRING" id="546364.SAMN04489730_5114"/>
<dbReference type="InterPro" id="IPR000073">
    <property type="entry name" value="AB_hydrolase_1"/>
</dbReference>
<accession>A0A1K1SAG1</accession>
<name>A0A1K1SAG1_9PSEU</name>
<gene>
    <name evidence="2" type="ORF">SAMN04489730_5114</name>
</gene>